<sequence>MKIQLSQRLEQQRVEPKTKPIRIKMRISGIDICPTWQEILNILKDEERNIILTSKLFGEMIKRIDKFKYTNPSYLLGQAVNRIAKTFGIKFSVKLNGIIKKHYWELFLWKCVPIKIHKKFYLMILKAIKDKREVIHLRKNPRLWEVR</sequence>
<evidence type="ECO:0008006" key="2">
    <source>
        <dbReference type="Google" id="ProtNLM"/>
    </source>
</evidence>
<name>A0A6M3LEE1_9ZZZZ</name>
<evidence type="ECO:0000313" key="1">
    <source>
        <dbReference type="EMBL" id="QJA93140.1"/>
    </source>
</evidence>
<protein>
    <recommendedName>
        <fullName evidence="2">Transposase</fullName>
    </recommendedName>
</protein>
<reference evidence="1" key="1">
    <citation type="submission" date="2020-03" db="EMBL/GenBank/DDBJ databases">
        <title>The deep terrestrial virosphere.</title>
        <authorList>
            <person name="Holmfeldt K."/>
            <person name="Nilsson E."/>
            <person name="Simone D."/>
            <person name="Lopez-Fernandez M."/>
            <person name="Wu X."/>
            <person name="de Brujin I."/>
            <person name="Lundin D."/>
            <person name="Andersson A."/>
            <person name="Bertilsson S."/>
            <person name="Dopson M."/>
        </authorList>
    </citation>
    <scope>NUCLEOTIDE SEQUENCE</scope>
    <source>
        <strain evidence="1">MM415B04349</strain>
    </source>
</reference>
<dbReference type="EMBL" id="MT143125">
    <property type="protein sequence ID" value="QJA93140.1"/>
    <property type="molecule type" value="Genomic_DNA"/>
</dbReference>
<organism evidence="1">
    <name type="scientific">viral metagenome</name>
    <dbReference type="NCBI Taxonomy" id="1070528"/>
    <lineage>
        <taxon>unclassified sequences</taxon>
        <taxon>metagenomes</taxon>
        <taxon>organismal metagenomes</taxon>
    </lineage>
</organism>
<proteinExistence type="predicted"/>
<accession>A0A6M3LEE1</accession>
<gene>
    <name evidence="1" type="ORF">MM415B04349_0006</name>
</gene>
<dbReference type="AlphaFoldDB" id="A0A6M3LEE1"/>